<evidence type="ECO:0000313" key="10">
    <source>
        <dbReference type="EMBL" id="BCN31449.1"/>
    </source>
</evidence>
<dbReference type="PANTHER" id="PTHR43616">
    <property type="entry name" value="GLYCEROL DEHYDROGENASE"/>
    <property type="match status" value="1"/>
</dbReference>
<dbReference type="SUPFAM" id="SSF56796">
    <property type="entry name" value="Dehydroquinate synthase-like"/>
    <property type="match status" value="1"/>
</dbReference>
<evidence type="ECO:0000256" key="9">
    <source>
        <dbReference type="ARBA" id="ARBA00023264"/>
    </source>
</evidence>
<proteinExistence type="predicted"/>
<dbReference type="Pfam" id="PF13685">
    <property type="entry name" value="Fe-ADH_2"/>
    <property type="match status" value="1"/>
</dbReference>
<accession>A0A7R7EMA6</accession>
<keyword evidence="7" id="KW-0443">Lipid metabolism</keyword>
<keyword evidence="2" id="KW-0444">Lipid biosynthesis</keyword>
<sequence>MDIDVKEFSEECSCLKNHQIFVKDIMIEKDAINRLPELLQSEVYKKYQSLLIVCDDNTYEVAGRKVQKLIPNSKIVILPANGLHADNRGVELLLNKVPDETELLLAVGSGTIHDLTRYVAFTKTIPFISIPTAASVDGYVSTVAAMTWDGLKKTMTAVSPICVIADSNIFSKAPYRLTASGVSDLLGKYSALADWKIAHLLTGEYFCDRVYNLELVAVNKVCECVDDLKNGKIEAYEQLMYALLLSGLAMQMVGNSRPASGAEHHISHLWESEVLNDTLDALHGEKVSLGLIITSEVYHKVATCIHNGSVKVREYKSINIEEVKDAFTKNGLYEGIMKENESDVLTQVDATDLRSKLEMIANILDEIPSTLQIQHILTYAGCVTKMTEIGLSNNIISDTIRLSPYVRSRLTFMRIMKMLEFTEYDKVEVLGI</sequence>
<dbReference type="InterPro" id="IPR032837">
    <property type="entry name" value="G1PDH"/>
</dbReference>
<keyword evidence="3" id="KW-0479">Metal-binding</keyword>
<gene>
    <name evidence="10" type="ORF">bsdtb5_27440</name>
</gene>
<dbReference type="CDD" id="cd08175">
    <property type="entry name" value="G1PDH"/>
    <property type="match status" value="1"/>
</dbReference>
<evidence type="ECO:0000256" key="4">
    <source>
        <dbReference type="ARBA" id="ARBA00022857"/>
    </source>
</evidence>
<dbReference type="KEGG" id="ahb:bsdtb5_27440"/>
<dbReference type="GO" id="GO:0046872">
    <property type="term" value="F:metal ion binding"/>
    <property type="evidence" value="ECO:0007669"/>
    <property type="project" value="UniProtKB-KW"/>
</dbReference>
<keyword evidence="9" id="KW-1208">Phospholipid metabolism</keyword>
<evidence type="ECO:0000256" key="1">
    <source>
        <dbReference type="ARBA" id="ARBA00022490"/>
    </source>
</evidence>
<evidence type="ECO:0000256" key="2">
    <source>
        <dbReference type="ARBA" id="ARBA00022516"/>
    </source>
</evidence>
<protein>
    <submittedName>
        <fullName evidence="10">3-dehydroquinate synthase</fullName>
    </submittedName>
</protein>
<evidence type="ECO:0000313" key="11">
    <source>
        <dbReference type="Proteomes" id="UP000595897"/>
    </source>
</evidence>
<keyword evidence="8" id="KW-0594">Phospholipid biosynthesis</keyword>
<evidence type="ECO:0000256" key="5">
    <source>
        <dbReference type="ARBA" id="ARBA00023002"/>
    </source>
</evidence>
<keyword evidence="4" id="KW-0521">NADP</keyword>
<dbReference type="EMBL" id="AP024169">
    <property type="protein sequence ID" value="BCN31449.1"/>
    <property type="molecule type" value="Genomic_DNA"/>
</dbReference>
<keyword evidence="1" id="KW-0963">Cytoplasm</keyword>
<evidence type="ECO:0000256" key="7">
    <source>
        <dbReference type="ARBA" id="ARBA00023098"/>
    </source>
</evidence>
<reference evidence="10 11" key="1">
    <citation type="submission" date="2020-11" db="EMBL/GenBank/DDBJ databases">
        <title>Draft genome sequencing of a Lachnospiraceae strain isolated from anoxic soil subjected to BSD treatment.</title>
        <authorList>
            <person name="Uek A."/>
            <person name="Tonouchi A."/>
        </authorList>
    </citation>
    <scope>NUCLEOTIDE SEQUENCE [LARGE SCALE GENOMIC DNA]</scope>
    <source>
        <strain evidence="10 11">TB5</strain>
    </source>
</reference>
<dbReference type="Gene3D" id="1.20.1090.10">
    <property type="entry name" value="Dehydroquinate synthase-like - alpha domain"/>
    <property type="match status" value="1"/>
</dbReference>
<dbReference type="Gene3D" id="3.40.50.1970">
    <property type="match status" value="1"/>
</dbReference>
<dbReference type="Proteomes" id="UP000595897">
    <property type="component" value="Chromosome"/>
</dbReference>
<keyword evidence="6" id="KW-0520">NAD</keyword>
<dbReference type="GO" id="GO:0016614">
    <property type="term" value="F:oxidoreductase activity, acting on CH-OH group of donors"/>
    <property type="evidence" value="ECO:0007669"/>
    <property type="project" value="InterPro"/>
</dbReference>
<organism evidence="10 11">
    <name type="scientific">Anaeromicropila herbilytica</name>
    <dbReference type="NCBI Taxonomy" id="2785025"/>
    <lineage>
        <taxon>Bacteria</taxon>
        <taxon>Bacillati</taxon>
        <taxon>Bacillota</taxon>
        <taxon>Clostridia</taxon>
        <taxon>Lachnospirales</taxon>
        <taxon>Lachnospiraceae</taxon>
        <taxon>Anaeromicropila</taxon>
    </lineage>
</organism>
<dbReference type="GO" id="GO:0008654">
    <property type="term" value="P:phospholipid biosynthetic process"/>
    <property type="evidence" value="ECO:0007669"/>
    <property type="project" value="UniProtKB-KW"/>
</dbReference>
<evidence type="ECO:0000256" key="6">
    <source>
        <dbReference type="ARBA" id="ARBA00023027"/>
    </source>
</evidence>
<dbReference type="InterPro" id="IPR016205">
    <property type="entry name" value="Glycerol_DH"/>
</dbReference>
<dbReference type="AlphaFoldDB" id="A0A7R7EMA6"/>
<dbReference type="PANTHER" id="PTHR43616:SF5">
    <property type="entry name" value="GLYCEROL DEHYDROGENASE 1"/>
    <property type="match status" value="1"/>
</dbReference>
<evidence type="ECO:0000256" key="8">
    <source>
        <dbReference type="ARBA" id="ARBA00023209"/>
    </source>
</evidence>
<name>A0A7R7EMA6_9FIRM</name>
<evidence type="ECO:0000256" key="3">
    <source>
        <dbReference type="ARBA" id="ARBA00022723"/>
    </source>
</evidence>
<keyword evidence="11" id="KW-1185">Reference proteome</keyword>
<keyword evidence="5" id="KW-0560">Oxidoreductase</keyword>
<dbReference type="RefSeq" id="WP_271712566.1">
    <property type="nucleotide sequence ID" value="NZ_AP024169.1"/>
</dbReference>